<dbReference type="PROSITE" id="PS01060">
    <property type="entry name" value="FLIP_1"/>
    <property type="match status" value="1"/>
</dbReference>
<evidence type="ECO:0000313" key="13">
    <source>
        <dbReference type="EMBL" id="KEP27838.1"/>
    </source>
</evidence>
<evidence type="ECO:0000256" key="3">
    <source>
        <dbReference type="ARBA" id="ARBA00022448"/>
    </source>
</evidence>
<proteinExistence type="inferred from homology"/>
<dbReference type="PRINTS" id="PR01302">
    <property type="entry name" value="TYPE3IMPPROT"/>
</dbReference>
<gene>
    <name evidence="12" type="primary">fliP</name>
    <name evidence="13" type="ORF">BA70_07130</name>
</gene>
<evidence type="ECO:0000256" key="10">
    <source>
        <dbReference type="ARBA" id="ARBA00023143"/>
    </source>
</evidence>
<evidence type="ECO:0000256" key="6">
    <source>
        <dbReference type="ARBA" id="ARBA00022795"/>
    </source>
</evidence>
<keyword evidence="8 12" id="KW-1133">Transmembrane helix</keyword>
<dbReference type="NCBIfam" id="NF009438">
    <property type="entry name" value="PRK12797.1"/>
    <property type="match status" value="1"/>
</dbReference>
<comment type="similarity">
    <text evidence="1 12">Belongs to the FliP/MopC/SpaP family.</text>
</comment>
<feature type="transmembrane region" description="Helical" evidence="12">
    <location>
        <begin position="160"/>
        <end position="182"/>
    </location>
</feature>
<feature type="transmembrane region" description="Helical" evidence="12">
    <location>
        <begin position="64"/>
        <end position="83"/>
    </location>
</feature>
<evidence type="ECO:0000313" key="14">
    <source>
        <dbReference type="Proteomes" id="UP000028091"/>
    </source>
</evidence>
<reference evidence="13 14" key="1">
    <citation type="submission" date="2012-09" db="EMBL/GenBank/DDBJ databases">
        <title>Genome Sequence of Bacillus sp. DW5-4.</title>
        <authorList>
            <person name="Lai Q."/>
            <person name="Liu Y."/>
            <person name="Shao Z."/>
        </authorList>
    </citation>
    <scope>NUCLEOTIDE SEQUENCE [LARGE SCALE GENOMIC DNA]</scope>
    <source>
        <strain evidence="13 14">DW5-4</strain>
    </source>
</reference>
<keyword evidence="3 12" id="KW-0813">Transport</keyword>
<feature type="transmembrane region" description="Helical" evidence="12">
    <location>
        <begin position="20"/>
        <end position="52"/>
    </location>
</feature>
<keyword evidence="13" id="KW-0966">Cell projection</keyword>
<comment type="caution">
    <text evidence="13">The sequence shown here is derived from an EMBL/GenBank/DDBJ whole genome shotgun (WGS) entry which is preliminary data.</text>
</comment>
<evidence type="ECO:0000256" key="11">
    <source>
        <dbReference type="ARBA" id="ARBA00023225"/>
    </source>
</evidence>
<dbReference type="eggNOG" id="COG1338">
    <property type="taxonomic scope" value="Bacteria"/>
</dbReference>
<dbReference type="EMBL" id="JOTP01000002">
    <property type="protein sequence ID" value="KEP27838.1"/>
    <property type="molecule type" value="Genomic_DNA"/>
</dbReference>
<dbReference type="GO" id="GO:0044781">
    <property type="term" value="P:bacterial-type flagellum organization"/>
    <property type="evidence" value="ECO:0007669"/>
    <property type="project" value="UniProtKB-UniRule"/>
</dbReference>
<dbReference type="OrthoDB" id="9805111at2"/>
<dbReference type="InterPro" id="IPR005838">
    <property type="entry name" value="T3SS_IM_P"/>
</dbReference>
<evidence type="ECO:0000256" key="7">
    <source>
        <dbReference type="ARBA" id="ARBA00022927"/>
    </source>
</evidence>
<evidence type="ECO:0000256" key="8">
    <source>
        <dbReference type="ARBA" id="ARBA00022989"/>
    </source>
</evidence>
<dbReference type="GeneID" id="5620797"/>
<comment type="function">
    <text evidence="12">Plays a role in the flagellum-specific transport system.</text>
</comment>
<keyword evidence="5 12" id="KW-0812">Transmembrane</keyword>
<dbReference type="AlphaFoldDB" id="A0A081LF12"/>
<dbReference type="PRINTS" id="PR00951">
    <property type="entry name" value="FLGBIOSNFLIP"/>
</dbReference>
<evidence type="ECO:0000256" key="1">
    <source>
        <dbReference type="ARBA" id="ARBA00006257"/>
    </source>
</evidence>
<dbReference type="GO" id="GO:0009425">
    <property type="term" value="C:bacterial-type flagellum basal body"/>
    <property type="evidence" value="ECO:0007669"/>
    <property type="project" value="UniProtKB-SubCell"/>
</dbReference>
<dbReference type="PANTHER" id="PTHR30587:SF0">
    <property type="entry name" value="FLAGELLAR BIOSYNTHETIC PROTEIN FLIP"/>
    <property type="match status" value="1"/>
</dbReference>
<evidence type="ECO:0000256" key="2">
    <source>
        <dbReference type="ARBA" id="ARBA00021714"/>
    </source>
</evidence>
<name>A0A081LF12_9BACI</name>
<keyword evidence="9 12" id="KW-0472">Membrane</keyword>
<dbReference type="InterPro" id="IPR005837">
    <property type="entry name" value="FliP"/>
</dbReference>
<dbReference type="NCBIfam" id="TIGR01103">
    <property type="entry name" value="fliP"/>
    <property type="match status" value="1"/>
</dbReference>
<feature type="transmembrane region" description="Helical" evidence="12">
    <location>
        <begin position="194"/>
        <end position="213"/>
    </location>
</feature>
<keyword evidence="6 12" id="KW-1005">Bacterial flagellum biogenesis</keyword>
<dbReference type="GO" id="GO:0009306">
    <property type="term" value="P:protein secretion"/>
    <property type="evidence" value="ECO:0007669"/>
    <property type="project" value="UniProtKB-UniRule"/>
</dbReference>
<dbReference type="Proteomes" id="UP000028091">
    <property type="component" value="Unassembled WGS sequence"/>
</dbReference>
<keyword evidence="11 12" id="KW-1006">Bacterial flagellum protein export</keyword>
<keyword evidence="13" id="KW-0969">Cilium</keyword>
<dbReference type="GO" id="GO:0005886">
    <property type="term" value="C:plasma membrane"/>
    <property type="evidence" value="ECO:0007669"/>
    <property type="project" value="UniProtKB-SubCell"/>
</dbReference>
<evidence type="ECO:0000256" key="5">
    <source>
        <dbReference type="ARBA" id="ARBA00022692"/>
    </source>
</evidence>
<accession>A0A081LF12</accession>
<sequence length="221" mass="24619">MNEFIDLFNSSGAGNISTSVRLLLLLTVFSVAPGILILMTCFTRIVIVLSFVRTSLATNSMPPNQVLVGLALFLTFFIMAPTFSEINKEALTPLLNDDITLNQAYEKAEVPIKEFMSKHTRQKDLALFLSYAKMDTPESIKDIPLTAMVPAFAISELKTAFQIGFMIFIPFLIIDMVVASVLMSMGMMMLPPVMISLPFKILLFVLVDGWYLIVKSLLQSF</sequence>
<keyword evidence="4 12" id="KW-1003">Cell membrane</keyword>
<dbReference type="RefSeq" id="WP_007499580.1">
    <property type="nucleotide sequence ID" value="NZ_JALPZN010000046.1"/>
</dbReference>
<keyword evidence="14" id="KW-1185">Reference proteome</keyword>
<keyword evidence="7 12" id="KW-0653">Protein transport</keyword>
<evidence type="ECO:0000256" key="4">
    <source>
        <dbReference type="ARBA" id="ARBA00022475"/>
    </source>
</evidence>
<evidence type="ECO:0000256" key="12">
    <source>
        <dbReference type="RuleBase" id="RU362069"/>
    </source>
</evidence>
<protein>
    <recommendedName>
        <fullName evidence="2 12">Flagellar biosynthetic protein FliP</fullName>
    </recommendedName>
</protein>
<comment type="subcellular location">
    <subcellularLocation>
        <location evidence="12">Cell membrane</location>
        <topology evidence="12">Multi-pass membrane protein</topology>
    </subcellularLocation>
    <subcellularLocation>
        <location evidence="12">Bacterial flagellum basal body</location>
    </subcellularLocation>
</comment>
<dbReference type="GeneID" id="66363131"/>
<keyword evidence="10" id="KW-0975">Bacterial flagellum</keyword>
<dbReference type="Pfam" id="PF00813">
    <property type="entry name" value="FliP"/>
    <property type="match status" value="1"/>
</dbReference>
<dbReference type="PANTHER" id="PTHR30587">
    <property type="entry name" value="FLAGELLAR BIOSYNTHETIC PROTEIN FLIP"/>
    <property type="match status" value="1"/>
</dbReference>
<dbReference type="PROSITE" id="PS01061">
    <property type="entry name" value="FLIP_2"/>
    <property type="match status" value="1"/>
</dbReference>
<organism evidence="13 14">
    <name type="scientific">Bacillus zhangzhouensis</name>
    <dbReference type="NCBI Taxonomy" id="1178540"/>
    <lineage>
        <taxon>Bacteria</taxon>
        <taxon>Bacillati</taxon>
        <taxon>Bacillota</taxon>
        <taxon>Bacilli</taxon>
        <taxon>Bacillales</taxon>
        <taxon>Bacillaceae</taxon>
        <taxon>Bacillus</taxon>
    </lineage>
</organism>
<evidence type="ECO:0000256" key="9">
    <source>
        <dbReference type="ARBA" id="ARBA00023136"/>
    </source>
</evidence>
<keyword evidence="13" id="KW-0282">Flagellum</keyword>